<feature type="compositionally biased region" description="Acidic residues" evidence="1">
    <location>
        <begin position="113"/>
        <end position="126"/>
    </location>
</feature>
<accession>A0A8W8JB00</accession>
<dbReference type="AlphaFoldDB" id="A0A8W8JB00"/>
<proteinExistence type="predicted"/>
<feature type="region of interest" description="Disordered" evidence="1">
    <location>
        <begin position="109"/>
        <end position="138"/>
    </location>
</feature>
<dbReference type="EnsemblMetazoa" id="G18217.1">
    <property type="protein sequence ID" value="G18217.1:cds"/>
    <property type="gene ID" value="G18217"/>
</dbReference>
<organism evidence="2 3">
    <name type="scientific">Magallana gigas</name>
    <name type="common">Pacific oyster</name>
    <name type="synonym">Crassostrea gigas</name>
    <dbReference type="NCBI Taxonomy" id="29159"/>
    <lineage>
        <taxon>Eukaryota</taxon>
        <taxon>Metazoa</taxon>
        <taxon>Spiralia</taxon>
        <taxon>Lophotrochozoa</taxon>
        <taxon>Mollusca</taxon>
        <taxon>Bivalvia</taxon>
        <taxon>Autobranchia</taxon>
        <taxon>Pteriomorphia</taxon>
        <taxon>Ostreida</taxon>
        <taxon>Ostreoidea</taxon>
        <taxon>Ostreidae</taxon>
        <taxon>Magallana</taxon>
    </lineage>
</organism>
<reference evidence="2" key="1">
    <citation type="submission" date="2022-08" db="UniProtKB">
        <authorList>
            <consortium name="EnsemblMetazoa"/>
        </authorList>
    </citation>
    <scope>IDENTIFICATION</scope>
    <source>
        <strain evidence="2">05x7-T-G4-1.051#20</strain>
    </source>
</reference>
<name>A0A8W8JB00_MAGGI</name>
<evidence type="ECO:0000313" key="3">
    <source>
        <dbReference type="Proteomes" id="UP000005408"/>
    </source>
</evidence>
<keyword evidence="3" id="KW-1185">Reference proteome</keyword>
<sequence length="138" mass="16145">MRSEPVKILATRCSNHDQHFTVGCDIQLLRLLFNMILENMSELKQLHIMQGLRSVTIRLQAQFITQILTMRFSIGLQQQRLWKDVKNEKKALLLKFYKDLLSIREHIQSRQVDEDDSEENEEDFVPNDDIPTSSTSGI</sequence>
<dbReference type="Proteomes" id="UP000005408">
    <property type="component" value="Unassembled WGS sequence"/>
</dbReference>
<protein>
    <submittedName>
        <fullName evidence="2">Uncharacterized protein</fullName>
    </submittedName>
</protein>
<evidence type="ECO:0000256" key="1">
    <source>
        <dbReference type="SAM" id="MobiDB-lite"/>
    </source>
</evidence>
<evidence type="ECO:0000313" key="2">
    <source>
        <dbReference type="EnsemblMetazoa" id="G18217.1:cds"/>
    </source>
</evidence>